<keyword evidence="3" id="KW-1185">Reference proteome</keyword>
<accession>A0A4Z1FLI3</accession>
<sequence>MDYAPDLCPVGTGPGRYGSSVDPSTHVIYCIHCDTECILPSVCCPACLLWHGMDIPVLKRVSEYYPTKKEPHTRSFVFFARLPEQLRYLIWKESLPGPRIVHLRRRLLKLPNGKTSFGYESPSTIHMAYVCREAYMVVMEEYKQVFDGGIGSIAQIWFNFDIDTLYLDGGPITKHLQVEMNCVSWSSDFQKVKHLAVFSYPEETYRYPHHIRNFSMREFAFGDWLYYMLYRGSITNVIFINRRHPLTVYDDLTLIDLQNTVASLAIYESPYDPVTEKALQRKQESFRNRYCSHSIKLGPSLANIQSLDTVRHQEAAANGGVAPFEMPIIECKTMTTKAMEMKLREAAAQYQVKKNEYERKRRERGEMLNGTFLPSRLMGIGN</sequence>
<gene>
    <name evidence="2" type="ORF">BPAE_0078g00150</name>
</gene>
<organism evidence="2 3">
    <name type="scientific">Botrytis paeoniae</name>
    <dbReference type="NCBI Taxonomy" id="278948"/>
    <lineage>
        <taxon>Eukaryota</taxon>
        <taxon>Fungi</taxon>
        <taxon>Dikarya</taxon>
        <taxon>Ascomycota</taxon>
        <taxon>Pezizomycotina</taxon>
        <taxon>Leotiomycetes</taxon>
        <taxon>Helotiales</taxon>
        <taxon>Sclerotiniaceae</taxon>
        <taxon>Botrytis</taxon>
    </lineage>
</organism>
<dbReference type="Pfam" id="PF20150">
    <property type="entry name" value="2EXR"/>
    <property type="match status" value="1"/>
</dbReference>
<dbReference type="PANTHER" id="PTHR35910">
    <property type="entry name" value="2EXR DOMAIN-CONTAINING PROTEIN"/>
    <property type="match status" value="1"/>
</dbReference>
<name>A0A4Z1FLI3_9HELO</name>
<comment type="caution">
    <text evidence="2">The sequence shown here is derived from an EMBL/GenBank/DDBJ whole genome shotgun (WGS) entry which is preliminary data.</text>
</comment>
<dbReference type="PANTHER" id="PTHR35910:SF1">
    <property type="entry name" value="2EXR DOMAIN-CONTAINING PROTEIN"/>
    <property type="match status" value="1"/>
</dbReference>
<dbReference type="Proteomes" id="UP000297910">
    <property type="component" value="Unassembled WGS sequence"/>
</dbReference>
<reference evidence="2 3" key="1">
    <citation type="submission" date="2017-12" db="EMBL/GenBank/DDBJ databases">
        <title>Comparative genomics of Botrytis spp.</title>
        <authorList>
            <person name="Valero-Jimenez C.A."/>
            <person name="Tapia P."/>
            <person name="Veloso J."/>
            <person name="Silva-Moreno E."/>
            <person name="Staats M."/>
            <person name="Valdes J.H."/>
            <person name="Van Kan J.A.L."/>
        </authorList>
    </citation>
    <scope>NUCLEOTIDE SEQUENCE [LARGE SCALE GENOMIC DNA]</scope>
    <source>
        <strain evidence="2 3">Bp0003</strain>
    </source>
</reference>
<dbReference type="EMBL" id="PQXI01000078">
    <property type="protein sequence ID" value="TGO25516.1"/>
    <property type="molecule type" value="Genomic_DNA"/>
</dbReference>
<feature type="domain" description="2EXR" evidence="1">
    <location>
        <begin position="76"/>
        <end position="165"/>
    </location>
</feature>
<proteinExistence type="predicted"/>
<evidence type="ECO:0000313" key="3">
    <source>
        <dbReference type="Proteomes" id="UP000297910"/>
    </source>
</evidence>
<dbReference type="AlphaFoldDB" id="A0A4Z1FLI3"/>
<evidence type="ECO:0000313" key="2">
    <source>
        <dbReference type="EMBL" id="TGO25516.1"/>
    </source>
</evidence>
<dbReference type="InterPro" id="IPR045518">
    <property type="entry name" value="2EXR"/>
</dbReference>
<protein>
    <recommendedName>
        <fullName evidence="1">2EXR domain-containing protein</fullName>
    </recommendedName>
</protein>
<evidence type="ECO:0000259" key="1">
    <source>
        <dbReference type="Pfam" id="PF20150"/>
    </source>
</evidence>